<keyword evidence="8" id="KW-1185">Reference proteome</keyword>
<name>A0ABR7KTT3_9SPHI</name>
<keyword evidence="5 6" id="KW-0326">Glycosidase</keyword>
<evidence type="ECO:0000313" key="8">
    <source>
        <dbReference type="Proteomes" id="UP000652755"/>
    </source>
</evidence>
<evidence type="ECO:0000256" key="6">
    <source>
        <dbReference type="RuleBase" id="RU361187"/>
    </source>
</evidence>
<dbReference type="Pfam" id="PF04616">
    <property type="entry name" value="Glyco_hydro_43"/>
    <property type="match status" value="1"/>
</dbReference>
<sequence length="323" mass="36514">MKNFILTFLAVALLIGNISAKKSFDFSKKKDTIYLADPTIFLDQGIYYLYGTSSEKGFEVYQSTDLKKWTGPVGKNNGFALSKGESYGDKGFWAPQVFKNKGKFYMAYTANERIAIAESDSPLGPFRQKEIKSLPSKGLQIDPFIFYDTDGKTYLYHVRLGNGNRIFVAEIKSDFSDIISETLKECITATQPWENTEKTGWPVTEGPTVLKKGNLYYLFYSANDFRNPDYAVGYATSYSPLGPWKKFEGNPIISRKNLGYNGTGHGDFFVDKKGNLQYVFHTHYSNKRVSPRATAIISAKFVKQSDGSFEMKVDPTSMRFLNK</sequence>
<evidence type="ECO:0000256" key="5">
    <source>
        <dbReference type="ARBA" id="ARBA00023295"/>
    </source>
</evidence>
<dbReference type="Gene3D" id="2.115.10.20">
    <property type="entry name" value="Glycosyl hydrolase domain, family 43"/>
    <property type="match status" value="1"/>
</dbReference>
<dbReference type="SUPFAM" id="SSF75005">
    <property type="entry name" value="Arabinanase/levansucrase/invertase"/>
    <property type="match status" value="1"/>
</dbReference>
<reference evidence="7 8" key="1">
    <citation type="submission" date="2020-08" db="EMBL/GenBank/DDBJ databases">
        <authorList>
            <person name="Sun Q."/>
            <person name="Inoue M."/>
        </authorList>
    </citation>
    <scope>NUCLEOTIDE SEQUENCE [LARGE SCALE GENOMIC DNA]</scope>
    <source>
        <strain evidence="7 8">CCM 8938</strain>
    </source>
</reference>
<dbReference type="Proteomes" id="UP000652755">
    <property type="component" value="Unassembled WGS sequence"/>
</dbReference>
<proteinExistence type="inferred from homology"/>
<accession>A0ABR7KTT3</accession>
<comment type="caution">
    <text evidence="7">The sequence shown here is derived from an EMBL/GenBank/DDBJ whole genome shotgun (WGS) entry which is preliminary data.</text>
</comment>
<keyword evidence="4" id="KW-0119">Carbohydrate metabolism</keyword>
<protein>
    <submittedName>
        <fullName evidence="7">Family 43 glycosylhydrolase</fullName>
    </submittedName>
</protein>
<keyword evidence="2" id="KW-0858">Xylan degradation</keyword>
<comment type="similarity">
    <text evidence="1 6">Belongs to the glycosyl hydrolase 43 family.</text>
</comment>
<dbReference type="InterPro" id="IPR023296">
    <property type="entry name" value="Glyco_hydro_beta-prop_sf"/>
</dbReference>
<keyword evidence="2" id="KW-0624">Polysaccharide degradation</keyword>
<dbReference type="InterPro" id="IPR052176">
    <property type="entry name" value="Glycosyl_Hydrlase_43_Enz"/>
</dbReference>
<organism evidence="7 8">
    <name type="scientific">Pedobacter fastidiosus</name>
    <dbReference type="NCBI Taxonomy" id="2765361"/>
    <lineage>
        <taxon>Bacteria</taxon>
        <taxon>Pseudomonadati</taxon>
        <taxon>Bacteroidota</taxon>
        <taxon>Sphingobacteriia</taxon>
        <taxon>Sphingobacteriales</taxon>
        <taxon>Sphingobacteriaceae</taxon>
        <taxon>Pedobacter</taxon>
    </lineage>
</organism>
<dbReference type="InterPro" id="IPR006710">
    <property type="entry name" value="Glyco_hydro_43"/>
</dbReference>
<evidence type="ECO:0000256" key="1">
    <source>
        <dbReference type="ARBA" id="ARBA00009865"/>
    </source>
</evidence>
<evidence type="ECO:0000256" key="4">
    <source>
        <dbReference type="ARBA" id="ARBA00023277"/>
    </source>
</evidence>
<dbReference type="EMBL" id="JACRYL010000011">
    <property type="protein sequence ID" value="MBC6111445.1"/>
    <property type="molecule type" value="Genomic_DNA"/>
</dbReference>
<gene>
    <name evidence="7" type="ORF">H7U22_13555</name>
</gene>
<dbReference type="PANTHER" id="PTHR43772:SF2">
    <property type="entry name" value="PUTATIVE (AFU_ORTHOLOGUE AFUA_2G04480)-RELATED"/>
    <property type="match status" value="1"/>
</dbReference>
<dbReference type="RefSeq" id="WP_187071901.1">
    <property type="nucleotide sequence ID" value="NZ_JACRYL010000011.1"/>
</dbReference>
<dbReference type="CDD" id="cd08991">
    <property type="entry name" value="GH43_HoAraf43-like"/>
    <property type="match status" value="1"/>
</dbReference>
<dbReference type="PANTHER" id="PTHR43772">
    <property type="entry name" value="ENDO-1,4-BETA-XYLANASE"/>
    <property type="match status" value="1"/>
</dbReference>
<evidence type="ECO:0000256" key="3">
    <source>
        <dbReference type="ARBA" id="ARBA00022801"/>
    </source>
</evidence>
<evidence type="ECO:0000313" key="7">
    <source>
        <dbReference type="EMBL" id="MBC6111445.1"/>
    </source>
</evidence>
<evidence type="ECO:0000256" key="2">
    <source>
        <dbReference type="ARBA" id="ARBA00022651"/>
    </source>
</evidence>
<keyword evidence="3 6" id="KW-0378">Hydrolase</keyword>